<feature type="binding site" evidence="1">
    <location>
        <begin position="131"/>
        <end position="137"/>
    </location>
    <ligand>
        <name>(6S)-NADPHX</name>
        <dbReference type="ChEBI" id="CHEBI:64076"/>
    </ligand>
</feature>
<feature type="binding site" evidence="1">
    <location>
        <position position="127"/>
    </location>
    <ligand>
        <name>K(+)</name>
        <dbReference type="ChEBI" id="CHEBI:29103"/>
    </ligand>
</feature>
<dbReference type="Proteomes" id="UP000294567">
    <property type="component" value="Unassembled WGS sequence"/>
</dbReference>
<feature type="binding site" evidence="1">
    <location>
        <position position="160"/>
    </location>
    <ligand>
        <name>(6S)-NADPHX</name>
        <dbReference type="ChEBI" id="CHEBI:64076"/>
    </ligand>
</feature>
<dbReference type="Gene3D" id="3.40.50.10260">
    <property type="entry name" value="YjeF N-terminal domain"/>
    <property type="match status" value="1"/>
</dbReference>
<comment type="cofactor">
    <cofactor evidence="1">
        <name>K(+)</name>
        <dbReference type="ChEBI" id="CHEBI:29103"/>
    </cofactor>
    <text evidence="1">Binds 1 potassium ion per subunit.</text>
</comment>
<keyword evidence="1" id="KW-0630">Potassium</keyword>
<keyword evidence="1" id="KW-0547">Nucleotide-binding</keyword>
<comment type="function">
    <text evidence="1">Catalyzes the epimerization of the S- and R-forms of NAD(P)HX, a damaged form of NAD(P)H that is a result of enzymatic or heat-dependent hydration. This is a prerequisite for the S-specific NAD(P)H-hydrate dehydratase to allow the repair of both epimers of NAD(P)HX.</text>
</comment>
<proteinExistence type="inferred from homology"/>
<dbReference type="EC" id="5.1.99.6" evidence="1"/>
<keyword evidence="3" id="KW-0808">Transferase</keyword>
<dbReference type="InterPro" id="IPR004443">
    <property type="entry name" value="YjeF_N_dom"/>
</dbReference>
<keyword evidence="1" id="KW-0520">NAD</keyword>
<dbReference type="OrthoDB" id="9806925at2"/>
<dbReference type="PROSITE" id="PS51385">
    <property type="entry name" value="YJEF_N"/>
    <property type="match status" value="1"/>
</dbReference>
<dbReference type="AlphaFoldDB" id="A0A4R3KS71"/>
<dbReference type="InterPro" id="IPR036652">
    <property type="entry name" value="YjeF_N_dom_sf"/>
</dbReference>
<reference evidence="3 4" key="1">
    <citation type="submission" date="2019-03" db="EMBL/GenBank/DDBJ databases">
        <title>Genomic Encyclopedia of Type Strains, Phase IV (KMG-IV): sequencing the most valuable type-strain genomes for metagenomic binning, comparative biology and taxonomic classification.</title>
        <authorList>
            <person name="Goeker M."/>
        </authorList>
    </citation>
    <scope>NUCLEOTIDE SEQUENCE [LARGE SCALE GENOMIC DNA]</scope>
    <source>
        <strain evidence="3 4">DSM 26752</strain>
    </source>
</reference>
<dbReference type="RefSeq" id="WP_132028615.1">
    <property type="nucleotide sequence ID" value="NZ_CP068564.1"/>
</dbReference>
<name>A0A4R3KS71_9FIRM</name>
<feature type="binding site" evidence="1">
    <location>
        <position position="142"/>
    </location>
    <ligand>
        <name>(6S)-NADPHX</name>
        <dbReference type="ChEBI" id="CHEBI:64076"/>
    </ligand>
</feature>
<comment type="catalytic activity">
    <reaction evidence="1">
        <text>(6R)-NADPHX = (6S)-NADPHX</text>
        <dbReference type="Rhea" id="RHEA:32227"/>
        <dbReference type="ChEBI" id="CHEBI:64076"/>
        <dbReference type="ChEBI" id="CHEBI:64077"/>
        <dbReference type="EC" id="5.1.99.6"/>
    </reaction>
</comment>
<keyword evidence="1" id="KW-0479">Metal-binding</keyword>
<feature type="domain" description="YjeF N-terminal" evidence="2">
    <location>
        <begin position="9"/>
        <end position="215"/>
    </location>
</feature>
<comment type="caution">
    <text evidence="3">The sequence shown here is derived from an EMBL/GenBank/DDBJ whole genome shotgun (WGS) entry which is preliminary data.</text>
</comment>
<dbReference type="SUPFAM" id="SSF64153">
    <property type="entry name" value="YjeF N-terminal domain-like"/>
    <property type="match status" value="1"/>
</dbReference>
<comment type="catalytic activity">
    <reaction evidence="1">
        <text>(6R)-NADHX = (6S)-NADHX</text>
        <dbReference type="Rhea" id="RHEA:32215"/>
        <dbReference type="ChEBI" id="CHEBI:64074"/>
        <dbReference type="ChEBI" id="CHEBI:64075"/>
        <dbReference type="EC" id="5.1.99.6"/>
    </reaction>
</comment>
<dbReference type="GO" id="GO:0052856">
    <property type="term" value="F:NAD(P)HX epimerase activity"/>
    <property type="evidence" value="ECO:0007669"/>
    <property type="project" value="UniProtKB-UniRule"/>
</dbReference>
<feature type="binding site" evidence="1">
    <location>
        <position position="56"/>
    </location>
    <ligand>
        <name>K(+)</name>
        <dbReference type="ChEBI" id="CHEBI:29103"/>
    </ligand>
</feature>
<dbReference type="GO" id="GO:0016301">
    <property type="term" value="F:kinase activity"/>
    <property type="evidence" value="ECO:0007669"/>
    <property type="project" value="UniProtKB-KW"/>
</dbReference>
<keyword evidence="1" id="KW-0413">Isomerase</keyword>
<evidence type="ECO:0000313" key="4">
    <source>
        <dbReference type="Proteomes" id="UP000294567"/>
    </source>
</evidence>
<dbReference type="GO" id="GO:0000166">
    <property type="term" value="F:nucleotide binding"/>
    <property type="evidence" value="ECO:0007669"/>
    <property type="project" value="UniProtKB-KW"/>
</dbReference>
<sequence length="224" mass="24577">MIAVTGENMKAIDNYCIEKLGIPGIVLMENAALKVIKNIDLNKFNHFTILCGVGNNGGDGLAVARHLIVKDKKVDIFILGNIDKGSHDFMINYNILKNMNIPIKYIDNKKDLKTLEESLSKSDMVIDSVFGTGLTREVEGIYKDAFSLVNQKGKYILSIDIPSGMDSDTGKILGIAIKPNKTITFQLMKKGLVDNKNLAGDVIVEPIGMPKIAIDTVLNTNKDH</sequence>
<evidence type="ECO:0000259" key="2">
    <source>
        <dbReference type="PROSITE" id="PS51385"/>
    </source>
</evidence>
<feature type="binding site" evidence="1">
    <location>
        <begin position="55"/>
        <end position="59"/>
    </location>
    <ligand>
        <name>(6S)-NADPHX</name>
        <dbReference type="ChEBI" id="CHEBI:64076"/>
    </ligand>
</feature>
<comment type="similarity">
    <text evidence="1">Belongs to the NnrE/AIBP family.</text>
</comment>
<dbReference type="NCBIfam" id="TIGR00197">
    <property type="entry name" value="yjeF_nterm"/>
    <property type="match status" value="1"/>
</dbReference>
<dbReference type="Pfam" id="PF03853">
    <property type="entry name" value="YjeF_N"/>
    <property type="match status" value="1"/>
</dbReference>
<keyword evidence="4" id="KW-1185">Reference proteome</keyword>
<dbReference type="HAMAP" id="MF_01966">
    <property type="entry name" value="NADHX_epimerase"/>
    <property type="match status" value="1"/>
</dbReference>
<keyword evidence="1" id="KW-0521">NADP</keyword>
<dbReference type="EMBL" id="SMAE01000010">
    <property type="protein sequence ID" value="TCS87606.1"/>
    <property type="molecule type" value="Genomic_DNA"/>
</dbReference>
<organism evidence="3 4">
    <name type="scientific">Keratinibaculum paraultunense</name>
    <dbReference type="NCBI Taxonomy" id="1278232"/>
    <lineage>
        <taxon>Bacteria</taxon>
        <taxon>Bacillati</taxon>
        <taxon>Bacillota</taxon>
        <taxon>Tissierellia</taxon>
        <taxon>Tissierellales</taxon>
        <taxon>Tepidimicrobiaceae</taxon>
        <taxon>Keratinibaculum</taxon>
    </lineage>
</organism>
<protein>
    <recommendedName>
        <fullName evidence="1">NAD(P)H-hydrate epimerase</fullName>
        <ecNumber evidence="1">5.1.99.6</ecNumber>
    </recommendedName>
    <alternativeName>
        <fullName evidence="1">NAD(P)HX epimerase</fullName>
    </alternativeName>
</protein>
<evidence type="ECO:0000256" key="1">
    <source>
        <dbReference type="HAMAP-Rule" id="MF_01966"/>
    </source>
</evidence>
<evidence type="ECO:0000313" key="3">
    <source>
        <dbReference type="EMBL" id="TCS87606.1"/>
    </source>
</evidence>
<feature type="binding site" evidence="1">
    <location>
        <position position="163"/>
    </location>
    <ligand>
        <name>K(+)</name>
        <dbReference type="ChEBI" id="CHEBI:29103"/>
    </ligand>
</feature>
<dbReference type="GO" id="GO:0046872">
    <property type="term" value="F:metal ion binding"/>
    <property type="evidence" value="ECO:0007669"/>
    <property type="project" value="UniProtKB-KW"/>
</dbReference>
<gene>
    <name evidence="1" type="primary">nnrE</name>
    <name evidence="3" type="ORF">EDD65_11040</name>
</gene>
<accession>A0A4R3KS71</accession>
<keyword evidence="3" id="KW-0418">Kinase</keyword>